<proteinExistence type="inferred from homology"/>
<feature type="domain" description="Carbamoyltransferase C-terminal" evidence="3">
    <location>
        <begin position="407"/>
        <end position="572"/>
    </location>
</feature>
<sequence>MYILGLSFDYHDSAAALIKDGKVVAAAQEERFTREKQDSSLPENAIKYCLDFAGISADRLDYVVFYEKPFIKFERLIKNYINTWPRGFISFVKAMLVFLKTKLWVESRVRKALGGYKGQVLFTEHHYSHAASAYYCSNFEDAVVVTMDGVGEFDTSTFGYGKGSDLKLTHTIEFPHSLGLFYSALTYYLGFKVNSAEYKVMGLAPYGDPDKYYDKFKELMEVKEDGGIKLNMKYFSYEYGLRMTNKNFDKLFGGPARKPESPLTQKEKDIAAALQKVTNEVVLKIVDYARSVHPSKNLCLAGGVALNCVANGKILEKNWFEHIYIQPAAGDAGGAAGAALFAYFSGLGNTYPLVEGKVMDTIYLGPEYSEAEIEKFLNDEVKSIIGENNKVIYTKLSGEEVVKQVSDLITGNNVIGLFGGRMEYGPRSLGNRSIIADARNKENWQKVNLKIKFRESFRPFAPTVLEDKLSECFDIPVPSPYMLLVAPVKRTDVPAITHVDNSARIQSVSREQNPRYYDIIKSFYDKTGCPIIINTSFNVRGEPIVMSPRDAFNTFLNTFMDYLILGDFIISKKDNEHLVDSEKMKTYLGKFKLD</sequence>
<gene>
    <name evidence="4" type="ORF">A2563_04345</name>
</gene>
<accession>A0A1F6PAE5</accession>
<protein>
    <recommendedName>
        <fullName evidence="6">Carbamoyl transferase</fullName>
    </recommendedName>
</protein>
<comment type="similarity">
    <text evidence="1">Belongs to the NodU/CmcH family.</text>
</comment>
<evidence type="ECO:0000259" key="3">
    <source>
        <dbReference type="Pfam" id="PF16861"/>
    </source>
</evidence>
<dbReference type="InterPro" id="IPR031730">
    <property type="entry name" value="Carbam_trans_C"/>
</dbReference>
<evidence type="ECO:0000259" key="2">
    <source>
        <dbReference type="Pfam" id="PF02543"/>
    </source>
</evidence>
<dbReference type="InterPro" id="IPR003696">
    <property type="entry name" value="Carbtransf_dom"/>
</dbReference>
<dbReference type="Pfam" id="PF02543">
    <property type="entry name" value="Carbam_trans_N"/>
    <property type="match status" value="1"/>
</dbReference>
<dbReference type="InterPro" id="IPR043129">
    <property type="entry name" value="ATPase_NBD"/>
</dbReference>
<evidence type="ECO:0000313" key="5">
    <source>
        <dbReference type="Proteomes" id="UP000176634"/>
    </source>
</evidence>
<dbReference type="GO" id="GO:0003824">
    <property type="term" value="F:catalytic activity"/>
    <property type="evidence" value="ECO:0007669"/>
    <property type="project" value="InterPro"/>
</dbReference>
<organism evidence="4 5">
    <name type="scientific">Candidatus Magasanikbacteria bacterium RIFOXYD1_FULL_40_23</name>
    <dbReference type="NCBI Taxonomy" id="1798705"/>
    <lineage>
        <taxon>Bacteria</taxon>
        <taxon>Candidatus Magasanikiibacteriota</taxon>
    </lineage>
</organism>
<evidence type="ECO:0000256" key="1">
    <source>
        <dbReference type="ARBA" id="ARBA00006129"/>
    </source>
</evidence>
<dbReference type="Proteomes" id="UP000176634">
    <property type="component" value="Unassembled WGS sequence"/>
</dbReference>
<dbReference type="STRING" id="1798705.A2563_04345"/>
<dbReference type="PANTHER" id="PTHR34847:SF1">
    <property type="entry name" value="NODULATION PROTEIN U"/>
    <property type="match status" value="1"/>
</dbReference>
<dbReference type="InterPro" id="IPR038152">
    <property type="entry name" value="Carbam_trans_C_sf"/>
</dbReference>
<dbReference type="CDD" id="cd24098">
    <property type="entry name" value="ASKHA_NBD_TobZ_N"/>
    <property type="match status" value="1"/>
</dbReference>
<reference evidence="4 5" key="1">
    <citation type="journal article" date="2016" name="Nat. Commun.">
        <title>Thousands of microbial genomes shed light on interconnected biogeochemical processes in an aquifer system.</title>
        <authorList>
            <person name="Anantharaman K."/>
            <person name="Brown C.T."/>
            <person name="Hug L.A."/>
            <person name="Sharon I."/>
            <person name="Castelle C.J."/>
            <person name="Probst A.J."/>
            <person name="Thomas B.C."/>
            <person name="Singh A."/>
            <person name="Wilkins M.J."/>
            <person name="Karaoz U."/>
            <person name="Brodie E.L."/>
            <person name="Williams K.H."/>
            <person name="Hubbard S.S."/>
            <person name="Banfield J.F."/>
        </authorList>
    </citation>
    <scope>NUCLEOTIDE SEQUENCE [LARGE SCALE GENOMIC DNA]</scope>
</reference>
<name>A0A1F6PAE5_9BACT</name>
<dbReference type="EMBL" id="MFRA01000005">
    <property type="protein sequence ID" value="OGH92923.1"/>
    <property type="molecule type" value="Genomic_DNA"/>
</dbReference>
<comment type="caution">
    <text evidence="4">The sequence shown here is derived from an EMBL/GenBank/DDBJ whole genome shotgun (WGS) entry which is preliminary data.</text>
</comment>
<dbReference type="PANTHER" id="PTHR34847">
    <property type="entry name" value="NODULATION PROTEIN U"/>
    <property type="match status" value="1"/>
</dbReference>
<dbReference type="InterPro" id="IPR051338">
    <property type="entry name" value="NodU/CmcH_Carbamoyltrnsfr"/>
</dbReference>
<dbReference type="Gene3D" id="3.30.420.40">
    <property type="match status" value="2"/>
</dbReference>
<dbReference type="SUPFAM" id="SSF53067">
    <property type="entry name" value="Actin-like ATPase domain"/>
    <property type="match status" value="1"/>
</dbReference>
<dbReference type="Gene3D" id="3.90.870.20">
    <property type="entry name" value="Carbamoyltransferase, C-terminal domain"/>
    <property type="match status" value="1"/>
</dbReference>
<dbReference type="Pfam" id="PF16861">
    <property type="entry name" value="Carbam_trans_C"/>
    <property type="match status" value="1"/>
</dbReference>
<evidence type="ECO:0008006" key="6">
    <source>
        <dbReference type="Google" id="ProtNLM"/>
    </source>
</evidence>
<dbReference type="AlphaFoldDB" id="A0A1F6PAE5"/>
<evidence type="ECO:0000313" key="4">
    <source>
        <dbReference type="EMBL" id="OGH92923.1"/>
    </source>
</evidence>
<feature type="domain" description="Carbamoyltransferase" evidence="2">
    <location>
        <begin position="3"/>
        <end position="340"/>
    </location>
</feature>